<evidence type="ECO:0000259" key="4">
    <source>
        <dbReference type="PROSITE" id="PS50102"/>
    </source>
</evidence>
<dbReference type="FunFam" id="3.30.70.330:FF:000039">
    <property type="entry name" value="U1 small nuclear ribonucleoprotein A"/>
    <property type="match status" value="1"/>
</dbReference>
<accession>A0A9P8AAG1</accession>
<dbReference type="PANTHER" id="PTHR16105:SF0">
    <property type="entry name" value="RNA-BINDING REGION-CONTAINING PROTEIN 3"/>
    <property type="match status" value="1"/>
</dbReference>
<evidence type="ECO:0000313" key="6">
    <source>
        <dbReference type="Proteomes" id="UP000717515"/>
    </source>
</evidence>
<evidence type="ECO:0000256" key="3">
    <source>
        <dbReference type="SAM" id="MobiDB-lite"/>
    </source>
</evidence>
<gene>
    <name evidence="5" type="ORF">KVV02_006467</name>
</gene>
<dbReference type="InterPro" id="IPR045164">
    <property type="entry name" value="RBM41/RNPC3"/>
</dbReference>
<evidence type="ECO:0000256" key="1">
    <source>
        <dbReference type="ARBA" id="ARBA00022884"/>
    </source>
</evidence>
<evidence type="ECO:0000313" key="5">
    <source>
        <dbReference type="EMBL" id="KAG9326990.1"/>
    </source>
</evidence>
<dbReference type="CDD" id="cd12246">
    <property type="entry name" value="RRM1_U1A_like"/>
    <property type="match status" value="1"/>
</dbReference>
<name>A0A9P8AAG1_MORAP</name>
<sequence>MHPGRHNRFDILAMASTAPAIDPNQTIYVHNLNEKVKKEELKRSLYCLFSAYGKIISIVACKTQRDRGQAFIAFSDIVSATTALRGLQGFNFYGKAMEIQYAKTKSHAIAKIDGTYKQAPMKKLGAGSADQSMSVAVASKREREADSDSDSEMSE</sequence>
<dbReference type="GO" id="GO:0000398">
    <property type="term" value="P:mRNA splicing, via spliceosome"/>
    <property type="evidence" value="ECO:0007669"/>
    <property type="project" value="TreeGrafter"/>
</dbReference>
<proteinExistence type="predicted"/>
<dbReference type="PANTHER" id="PTHR16105">
    <property type="entry name" value="RNA-BINDING REGION-CONTAINING PROTEIN 3"/>
    <property type="match status" value="1"/>
</dbReference>
<dbReference type="PROSITE" id="PS50102">
    <property type="entry name" value="RRM"/>
    <property type="match status" value="1"/>
</dbReference>
<dbReference type="GO" id="GO:0097157">
    <property type="term" value="F:pre-mRNA intronic binding"/>
    <property type="evidence" value="ECO:0007669"/>
    <property type="project" value="TreeGrafter"/>
</dbReference>
<reference evidence="5" key="1">
    <citation type="submission" date="2021-07" db="EMBL/GenBank/DDBJ databases">
        <title>Draft genome of Mortierella alpina, strain LL118, isolated from an aspen leaf litter sample.</title>
        <authorList>
            <person name="Yang S."/>
            <person name="Vinatzer B.A."/>
        </authorList>
    </citation>
    <scope>NUCLEOTIDE SEQUENCE</scope>
    <source>
        <strain evidence="5">LL118</strain>
    </source>
</reference>
<dbReference type="AlphaFoldDB" id="A0A9P8AAG1"/>
<dbReference type="Gene3D" id="3.30.70.330">
    <property type="match status" value="1"/>
</dbReference>
<dbReference type="GO" id="GO:0005689">
    <property type="term" value="C:U12-type spliceosomal complex"/>
    <property type="evidence" value="ECO:0007669"/>
    <property type="project" value="TreeGrafter"/>
</dbReference>
<feature type="region of interest" description="Disordered" evidence="3">
    <location>
        <begin position="123"/>
        <end position="155"/>
    </location>
</feature>
<dbReference type="SUPFAM" id="SSF54928">
    <property type="entry name" value="RNA-binding domain, RBD"/>
    <property type="match status" value="1"/>
</dbReference>
<feature type="domain" description="RRM" evidence="4">
    <location>
        <begin position="25"/>
        <end position="104"/>
    </location>
</feature>
<protein>
    <recommendedName>
        <fullName evidence="4">RRM domain-containing protein</fullName>
    </recommendedName>
</protein>
<dbReference type="EMBL" id="JAIFTL010000010">
    <property type="protein sequence ID" value="KAG9326990.1"/>
    <property type="molecule type" value="Genomic_DNA"/>
</dbReference>
<dbReference type="InterPro" id="IPR035979">
    <property type="entry name" value="RBD_domain_sf"/>
</dbReference>
<dbReference type="GO" id="GO:0030626">
    <property type="term" value="F:U12 snRNA binding"/>
    <property type="evidence" value="ECO:0007669"/>
    <property type="project" value="TreeGrafter"/>
</dbReference>
<dbReference type="Pfam" id="PF00076">
    <property type="entry name" value="RRM_1"/>
    <property type="match status" value="1"/>
</dbReference>
<keyword evidence="1 2" id="KW-0694">RNA-binding</keyword>
<dbReference type="SMART" id="SM00360">
    <property type="entry name" value="RRM"/>
    <property type="match status" value="1"/>
</dbReference>
<dbReference type="InterPro" id="IPR012677">
    <property type="entry name" value="Nucleotide-bd_a/b_plait_sf"/>
</dbReference>
<comment type="caution">
    <text evidence="5">The sequence shown here is derived from an EMBL/GenBank/DDBJ whole genome shotgun (WGS) entry which is preliminary data.</text>
</comment>
<dbReference type="InterPro" id="IPR000504">
    <property type="entry name" value="RRM_dom"/>
</dbReference>
<organism evidence="5 6">
    <name type="scientific">Mortierella alpina</name>
    <name type="common">Oleaginous fungus</name>
    <name type="synonym">Mortierella renispora</name>
    <dbReference type="NCBI Taxonomy" id="64518"/>
    <lineage>
        <taxon>Eukaryota</taxon>
        <taxon>Fungi</taxon>
        <taxon>Fungi incertae sedis</taxon>
        <taxon>Mucoromycota</taxon>
        <taxon>Mortierellomycotina</taxon>
        <taxon>Mortierellomycetes</taxon>
        <taxon>Mortierellales</taxon>
        <taxon>Mortierellaceae</taxon>
        <taxon>Mortierella</taxon>
    </lineage>
</organism>
<dbReference type="Proteomes" id="UP000717515">
    <property type="component" value="Unassembled WGS sequence"/>
</dbReference>
<evidence type="ECO:0000256" key="2">
    <source>
        <dbReference type="PROSITE-ProRule" id="PRU00176"/>
    </source>
</evidence>